<evidence type="ECO:0000256" key="6">
    <source>
        <dbReference type="SAM" id="Phobius"/>
    </source>
</evidence>
<accession>A0A7G9WAF9</accession>
<dbReference type="PROSITE" id="PS50267">
    <property type="entry name" value="NA_NEUROTRAN_SYMP_3"/>
    <property type="match status" value="1"/>
</dbReference>
<keyword evidence="5 6" id="KW-0472">Membrane</keyword>
<feature type="transmembrane region" description="Helical" evidence="6">
    <location>
        <begin position="20"/>
        <end position="38"/>
    </location>
</feature>
<dbReference type="InterPro" id="IPR037272">
    <property type="entry name" value="SNS_sf"/>
</dbReference>
<dbReference type="NCBIfam" id="NF037979">
    <property type="entry name" value="Na_transp"/>
    <property type="match status" value="1"/>
</dbReference>
<feature type="transmembrane region" description="Helical" evidence="6">
    <location>
        <begin position="313"/>
        <end position="338"/>
    </location>
</feature>
<feature type="transmembrane region" description="Helical" evidence="6">
    <location>
        <begin position="350"/>
        <end position="370"/>
    </location>
</feature>
<reference evidence="7 8" key="1">
    <citation type="submission" date="2020-07" db="EMBL/GenBank/DDBJ databases">
        <title>Alkalicella. sp. LB2 genome.</title>
        <authorList>
            <person name="Postec A."/>
            <person name="Quemeneur M."/>
        </authorList>
    </citation>
    <scope>NUCLEOTIDE SEQUENCE [LARGE SCALE GENOMIC DNA]</scope>
    <source>
        <strain evidence="7 8">LB2</strain>
    </source>
</reference>
<organism evidence="7 8">
    <name type="scientific">Alkalicella caledoniensis</name>
    <dbReference type="NCBI Taxonomy" id="2731377"/>
    <lineage>
        <taxon>Bacteria</taxon>
        <taxon>Bacillati</taxon>
        <taxon>Bacillota</taxon>
        <taxon>Clostridia</taxon>
        <taxon>Eubacteriales</taxon>
        <taxon>Proteinivoracaceae</taxon>
        <taxon>Alkalicella</taxon>
    </lineage>
</organism>
<dbReference type="AlphaFoldDB" id="A0A7G9WAF9"/>
<feature type="transmembrane region" description="Helical" evidence="6">
    <location>
        <begin position="152"/>
        <end position="170"/>
    </location>
</feature>
<keyword evidence="2" id="KW-0813">Transport</keyword>
<feature type="transmembrane region" description="Helical" evidence="6">
    <location>
        <begin position="222"/>
        <end position="244"/>
    </location>
</feature>
<keyword evidence="8" id="KW-1185">Reference proteome</keyword>
<evidence type="ECO:0000256" key="5">
    <source>
        <dbReference type="ARBA" id="ARBA00023136"/>
    </source>
</evidence>
<keyword evidence="3 6" id="KW-0812">Transmembrane</keyword>
<evidence type="ECO:0000256" key="1">
    <source>
        <dbReference type="ARBA" id="ARBA00004141"/>
    </source>
</evidence>
<dbReference type="KEGG" id="acae:HYG86_13235"/>
<sequence>MENKHENHENREQWGSRLGFILAAAGSAIGLGNIWRFPTVVGQSGGGAFIFLYLLIIFVIGIPLMIGELTIGRRGKRNIVGAFQKIKPGGPWWFIGALGVLAGFVILSFYSVIAGWGIAYMFKFLTGQLTGLEPGQSADIFGALASSPVEPLIWHAIFMAMTIGIVIFGIDKGIERASKIMMPILFVLLFVLAIRSVTLDGAMEGVLWYITPDFSAINIQTILGALGQVFFSLSLGMGAIMTYGSYLPDEENIPSAAMFISLADIGIAILAGFIIIPAVFAFGLEPNAGPALIFITLPAVFGSMPFGNLVGALFFLLLTIAALTSAISLLEVPVAYFIDELKWNRLKASVIVGIVIFLLGIPSSLSQGLLSNNLFFGMEFLDFMDFFSSNLLLPIGGLLTAIFIGWVWGTRNTVDEIQKKGVHFGLRSPWGIIVQFVLPIVLLYILITGLIG</sequence>
<dbReference type="SUPFAM" id="SSF161070">
    <property type="entry name" value="SNF-like"/>
    <property type="match status" value="1"/>
</dbReference>
<proteinExistence type="predicted"/>
<dbReference type="RefSeq" id="WP_213166079.1">
    <property type="nucleotide sequence ID" value="NZ_CP058559.1"/>
</dbReference>
<evidence type="ECO:0000256" key="4">
    <source>
        <dbReference type="ARBA" id="ARBA00022989"/>
    </source>
</evidence>
<dbReference type="InterPro" id="IPR047218">
    <property type="entry name" value="YocR/YhdH-like"/>
</dbReference>
<dbReference type="PANTHER" id="PTHR42948:SF1">
    <property type="entry name" value="TRANSPORTER"/>
    <property type="match status" value="1"/>
</dbReference>
<dbReference type="InterPro" id="IPR000175">
    <property type="entry name" value="Na/ntran_symport"/>
</dbReference>
<feature type="transmembrane region" description="Helical" evidence="6">
    <location>
        <begin position="256"/>
        <end position="282"/>
    </location>
</feature>
<comment type="subcellular location">
    <subcellularLocation>
        <location evidence="1">Membrane</location>
        <topology evidence="1">Multi-pass membrane protein</topology>
    </subcellularLocation>
</comment>
<protein>
    <submittedName>
        <fullName evidence="7">Sodium-dependent transporter</fullName>
    </submittedName>
</protein>
<dbReference type="Proteomes" id="UP000516160">
    <property type="component" value="Chromosome"/>
</dbReference>
<dbReference type="EMBL" id="CP058559">
    <property type="protein sequence ID" value="QNO15671.1"/>
    <property type="molecule type" value="Genomic_DNA"/>
</dbReference>
<evidence type="ECO:0000256" key="2">
    <source>
        <dbReference type="ARBA" id="ARBA00022448"/>
    </source>
</evidence>
<feature type="transmembrane region" description="Helical" evidence="6">
    <location>
        <begin position="182"/>
        <end position="210"/>
    </location>
</feature>
<evidence type="ECO:0000313" key="7">
    <source>
        <dbReference type="EMBL" id="QNO15671.1"/>
    </source>
</evidence>
<feature type="transmembrane region" description="Helical" evidence="6">
    <location>
        <begin position="92"/>
        <end position="122"/>
    </location>
</feature>
<keyword evidence="4 6" id="KW-1133">Transmembrane helix</keyword>
<feature type="transmembrane region" description="Helical" evidence="6">
    <location>
        <begin position="391"/>
        <end position="409"/>
    </location>
</feature>
<gene>
    <name evidence="7" type="ORF">HYG86_13235</name>
</gene>
<evidence type="ECO:0000256" key="3">
    <source>
        <dbReference type="ARBA" id="ARBA00022692"/>
    </source>
</evidence>
<feature type="transmembrane region" description="Helical" evidence="6">
    <location>
        <begin position="429"/>
        <end position="451"/>
    </location>
</feature>
<name>A0A7G9WAF9_ALKCA</name>
<dbReference type="PANTHER" id="PTHR42948">
    <property type="entry name" value="TRANSPORTER"/>
    <property type="match status" value="1"/>
</dbReference>
<evidence type="ECO:0000313" key="8">
    <source>
        <dbReference type="Proteomes" id="UP000516160"/>
    </source>
</evidence>
<feature type="transmembrane region" description="Helical" evidence="6">
    <location>
        <begin position="50"/>
        <end position="71"/>
    </location>
</feature>
<dbReference type="GO" id="GO:0016020">
    <property type="term" value="C:membrane"/>
    <property type="evidence" value="ECO:0007669"/>
    <property type="project" value="UniProtKB-SubCell"/>
</dbReference>
<dbReference type="CDD" id="cd10336">
    <property type="entry name" value="SLC6sbd_Tyt1-Like"/>
    <property type="match status" value="1"/>
</dbReference>
<dbReference type="PRINTS" id="PR00176">
    <property type="entry name" value="NANEUSMPORT"/>
</dbReference>
<dbReference type="Pfam" id="PF00209">
    <property type="entry name" value="SNF"/>
    <property type="match status" value="2"/>
</dbReference>